<gene>
    <name evidence="2" type="ORF">GQ651_10900</name>
</gene>
<sequence length="66" mass="7073">METLKIATLILLIPFGWVISDAAATPPPYEDGRASQEPGPLNDTRAVEADQPTRAAALQTKTRISP</sequence>
<feature type="region of interest" description="Disordered" evidence="1">
    <location>
        <begin position="24"/>
        <end position="66"/>
    </location>
</feature>
<comment type="caution">
    <text evidence="2">The sequence shown here is derived from an EMBL/GenBank/DDBJ whole genome shotgun (WGS) entry which is preliminary data.</text>
</comment>
<evidence type="ECO:0000313" key="2">
    <source>
        <dbReference type="EMBL" id="MXQ08353.1"/>
    </source>
</evidence>
<reference evidence="2 3" key="2">
    <citation type="submission" date="2020-03" db="EMBL/GenBank/DDBJ databases">
        <title>Kangsaoukella pontilimi gen. nov., sp. nov., a new member of the family Rhodobacteraceae isolated from a tidal mudflat.</title>
        <authorList>
            <person name="Kim I.S."/>
        </authorList>
    </citation>
    <scope>NUCLEOTIDE SEQUENCE [LARGE SCALE GENOMIC DNA]</scope>
    <source>
        <strain evidence="2 3">GH1-50</strain>
    </source>
</reference>
<evidence type="ECO:0000313" key="3">
    <source>
        <dbReference type="Proteomes" id="UP000480350"/>
    </source>
</evidence>
<protein>
    <submittedName>
        <fullName evidence="2">Uncharacterized protein</fullName>
    </submittedName>
</protein>
<reference evidence="2 3" key="1">
    <citation type="submission" date="2019-12" db="EMBL/GenBank/DDBJ databases">
        <authorList>
            <person name="Lee S.D."/>
        </authorList>
    </citation>
    <scope>NUCLEOTIDE SEQUENCE [LARGE SCALE GENOMIC DNA]</scope>
    <source>
        <strain evidence="2 3">GH1-50</strain>
    </source>
</reference>
<evidence type="ECO:0000256" key="1">
    <source>
        <dbReference type="SAM" id="MobiDB-lite"/>
    </source>
</evidence>
<dbReference type="Proteomes" id="UP000480350">
    <property type="component" value="Unassembled WGS sequence"/>
</dbReference>
<accession>A0A7C9MAX7</accession>
<name>A0A7C9MAX7_9RHOB</name>
<dbReference type="RefSeq" id="WP_160764284.1">
    <property type="nucleotide sequence ID" value="NZ_WUPT01000002.1"/>
</dbReference>
<dbReference type="AlphaFoldDB" id="A0A7C9MAX7"/>
<keyword evidence="3" id="KW-1185">Reference proteome</keyword>
<proteinExistence type="predicted"/>
<organism evidence="2 3">
    <name type="scientific">Kangsaoukella pontilimi</name>
    <dbReference type="NCBI Taxonomy" id="2691042"/>
    <lineage>
        <taxon>Bacteria</taxon>
        <taxon>Pseudomonadati</taxon>
        <taxon>Pseudomonadota</taxon>
        <taxon>Alphaproteobacteria</taxon>
        <taxon>Rhodobacterales</taxon>
        <taxon>Paracoccaceae</taxon>
        <taxon>Kangsaoukella</taxon>
    </lineage>
</organism>
<dbReference type="EMBL" id="WUPT01000002">
    <property type="protein sequence ID" value="MXQ08353.1"/>
    <property type="molecule type" value="Genomic_DNA"/>
</dbReference>